<sequence length="785" mass="88362">MFPLFLFLFLFSLLHPTSAQRQFSSFSLQNSPWRPVQNLTLVSPNLTFAAGFLPYQSSYIFAIWFRHTPGPTVTWSLPRLSRSSSLSLSSSGLLYLNDSSGPNLWPSAPRTSNSTQLLLREDGSLVYGNWTSFDYPTDTLLPNQHCNPNRTQLTSRRAPYSYEPGMYSLEACGKLVLNSSDSYWSTDSAIANLTTDGVLMKQNGGTFVLSDMGSPNRLRRLTLDPDGNLRVHSLDPRLNGWVVAWQAVQEACSIIGTCGLGSVCTKLKPGPSPPACICPPGFEPGGQGCTRRLPLGTSARTTFLRLDHVNFTGGSDRAYTGANNSIGCENTCQTDTRCLAFIYRFDGSRYCVHVLDRLVWGVWSQGLPTVTFLKVSVQETEQSNFTGLTNSLDLVCPQTIRLALPPGKNRAMAREIAITSTLFALELLAGAAAFWAFLRKFSEYRNMARTLGLDLVHAGGPKRFTYAELRAATRDFSDAVGQGGFGVVYKGQLPDQRIVAVKRLKDVLRGESDFWAEITIIARMHHLNLVRIWGFCVEKDERLLVYEYVPNGSLDKYLFLKNRGDDDEKTERPQLDWDMRYRIALGVARAIAYLHEECLEWVLHCDIKPENILLEDDFCPKVSDFGLAKKATKKDIVSMSAIRGTKGYLAPEWVRSGTITPKADVYSFGMVLLEIVSGVRNFEFTRSSLESSEWYFPKWVYDKAYIERRIEDVLDQRLIKFYDPNLHFAFVDRMVKTAMWCLQEKQEMRPSMGKVAKMLEGKVEILEPPKPLIFYEDETDASSEL</sequence>
<keyword evidence="10 18" id="KW-0067">ATP-binding</keyword>
<evidence type="ECO:0000259" key="21">
    <source>
        <dbReference type="PROSITE" id="PS50011"/>
    </source>
</evidence>
<keyword evidence="9" id="KW-0418">Kinase</keyword>
<dbReference type="Pfam" id="PF00954">
    <property type="entry name" value="S_locus_glycop"/>
    <property type="match status" value="1"/>
</dbReference>
<dbReference type="Gramene" id="ERM93823">
    <property type="protein sequence ID" value="ERM93823"/>
    <property type="gene ID" value="AMTR_s00138p00043730"/>
</dbReference>
<organism evidence="22 23">
    <name type="scientific">Amborella trichopoda</name>
    <dbReference type="NCBI Taxonomy" id="13333"/>
    <lineage>
        <taxon>Eukaryota</taxon>
        <taxon>Viridiplantae</taxon>
        <taxon>Streptophyta</taxon>
        <taxon>Embryophyta</taxon>
        <taxon>Tracheophyta</taxon>
        <taxon>Spermatophyta</taxon>
        <taxon>Magnoliopsida</taxon>
        <taxon>Amborellales</taxon>
        <taxon>Amborellaceae</taxon>
        <taxon>Amborella</taxon>
    </lineage>
</organism>
<dbReference type="Gene3D" id="1.10.510.10">
    <property type="entry name" value="Transferase(Phosphotransferase) domain 1"/>
    <property type="match status" value="1"/>
</dbReference>
<dbReference type="Gene3D" id="3.30.200.20">
    <property type="entry name" value="Phosphorylase Kinase, domain 1"/>
    <property type="match status" value="1"/>
</dbReference>
<evidence type="ECO:0000256" key="16">
    <source>
        <dbReference type="ARBA" id="ARBA00047899"/>
    </source>
</evidence>
<dbReference type="OMA" id="WSPATEM"/>
<keyword evidence="14" id="KW-0675">Receptor</keyword>
<accession>W1NEJ9</accession>
<feature type="chain" id="PRO_5004807613" description="non-specific serine/threonine protein kinase" evidence="20">
    <location>
        <begin position="20"/>
        <end position="785"/>
    </location>
</feature>
<dbReference type="InterPro" id="IPR011009">
    <property type="entry name" value="Kinase-like_dom_sf"/>
</dbReference>
<dbReference type="Proteomes" id="UP000017836">
    <property type="component" value="Unassembled WGS sequence"/>
</dbReference>
<evidence type="ECO:0000256" key="19">
    <source>
        <dbReference type="SAM" id="Phobius"/>
    </source>
</evidence>
<dbReference type="OrthoDB" id="1537556at2759"/>
<name>W1NEJ9_AMBTC</name>
<dbReference type="PANTHER" id="PTHR47974:SF6">
    <property type="entry name" value="NON-SPECIFIC SERINE_THREONINE PROTEIN KINASE"/>
    <property type="match status" value="1"/>
</dbReference>
<dbReference type="InterPro" id="IPR017441">
    <property type="entry name" value="Protein_kinase_ATP_BS"/>
</dbReference>
<comment type="catalytic activity">
    <reaction evidence="17">
        <text>L-seryl-[protein] + ATP = O-phospho-L-seryl-[protein] + ADP + H(+)</text>
        <dbReference type="Rhea" id="RHEA:17989"/>
        <dbReference type="Rhea" id="RHEA-COMP:9863"/>
        <dbReference type="Rhea" id="RHEA-COMP:11604"/>
        <dbReference type="ChEBI" id="CHEBI:15378"/>
        <dbReference type="ChEBI" id="CHEBI:29999"/>
        <dbReference type="ChEBI" id="CHEBI:30616"/>
        <dbReference type="ChEBI" id="CHEBI:83421"/>
        <dbReference type="ChEBI" id="CHEBI:456216"/>
        <dbReference type="EC" id="2.7.11.1"/>
    </reaction>
</comment>
<feature type="domain" description="Protein kinase" evidence="21">
    <location>
        <begin position="474"/>
        <end position="773"/>
    </location>
</feature>
<evidence type="ECO:0000256" key="7">
    <source>
        <dbReference type="ARBA" id="ARBA00022729"/>
    </source>
</evidence>
<reference evidence="23" key="1">
    <citation type="journal article" date="2013" name="Science">
        <title>The Amborella genome and the evolution of flowering plants.</title>
        <authorList>
            <consortium name="Amborella Genome Project"/>
        </authorList>
    </citation>
    <scope>NUCLEOTIDE SEQUENCE [LARGE SCALE GENOMIC DNA]</scope>
</reference>
<dbReference type="HOGENOM" id="CLU_000288_116_2_1"/>
<feature type="transmembrane region" description="Helical" evidence="19">
    <location>
        <begin position="416"/>
        <end position="438"/>
    </location>
</feature>
<evidence type="ECO:0000256" key="1">
    <source>
        <dbReference type="ARBA" id="ARBA00004479"/>
    </source>
</evidence>
<evidence type="ECO:0000313" key="22">
    <source>
        <dbReference type="EMBL" id="ERM93823.1"/>
    </source>
</evidence>
<dbReference type="InterPro" id="IPR036426">
    <property type="entry name" value="Bulb-type_lectin_dom_sf"/>
</dbReference>
<evidence type="ECO:0000256" key="3">
    <source>
        <dbReference type="ARBA" id="ARBA00022527"/>
    </source>
</evidence>
<dbReference type="EC" id="2.7.11.1" evidence="2"/>
<dbReference type="InterPro" id="IPR024171">
    <property type="entry name" value="SRK-like_kinase"/>
</dbReference>
<dbReference type="EMBL" id="KI397561">
    <property type="protein sequence ID" value="ERM93823.1"/>
    <property type="molecule type" value="Genomic_DNA"/>
</dbReference>
<dbReference type="Pfam" id="PF00069">
    <property type="entry name" value="Pkinase"/>
    <property type="match status" value="1"/>
</dbReference>
<dbReference type="InterPro" id="IPR000742">
    <property type="entry name" value="EGF"/>
</dbReference>
<dbReference type="PIRSF" id="PIRSF000641">
    <property type="entry name" value="SRK"/>
    <property type="match status" value="1"/>
</dbReference>
<evidence type="ECO:0000256" key="8">
    <source>
        <dbReference type="ARBA" id="ARBA00022741"/>
    </source>
</evidence>
<dbReference type="FunFam" id="1.10.510.10:FF:000621">
    <property type="entry name" value="Serine/threonine-protein kinase"/>
    <property type="match status" value="1"/>
</dbReference>
<keyword evidence="8 18" id="KW-0547">Nucleotide-binding</keyword>
<evidence type="ECO:0000313" key="23">
    <source>
        <dbReference type="Proteomes" id="UP000017836"/>
    </source>
</evidence>
<evidence type="ECO:0000256" key="11">
    <source>
        <dbReference type="ARBA" id="ARBA00022989"/>
    </source>
</evidence>
<keyword evidence="23" id="KW-1185">Reference proteome</keyword>
<evidence type="ECO:0000256" key="15">
    <source>
        <dbReference type="ARBA" id="ARBA00023180"/>
    </source>
</evidence>
<dbReference type="CDD" id="cd14066">
    <property type="entry name" value="STKc_IRAK"/>
    <property type="match status" value="1"/>
</dbReference>
<keyword evidence="5" id="KW-0808">Transferase</keyword>
<keyword evidence="15" id="KW-0325">Glycoprotein</keyword>
<dbReference type="PROSITE" id="PS00107">
    <property type="entry name" value="PROTEIN_KINASE_ATP"/>
    <property type="match status" value="1"/>
</dbReference>
<dbReference type="PROSITE" id="PS00108">
    <property type="entry name" value="PROTEIN_KINASE_ST"/>
    <property type="match status" value="1"/>
</dbReference>
<evidence type="ECO:0000256" key="12">
    <source>
        <dbReference type="ARBA" id="ARBA00023136"/>
    </source>
</evidence>
<keyword evidence="13" id="KW-1015">Disulfide bond</keyword>
<evidence type="ECO:0000256" key="9">
    <source>
        <dbReference type="ARBA" id="ARBA00022777"/>
    </source>
</evidence>
<evidence type="ECO:0000256" key="20">
    <source>
        <dbReference type="SAM" id="SignalP"/>
    </source>
</evidence>
<keyword evidence="3" id="KW-0723">Serine/threonine-protein kinase</keyword>
<dbReference type="GO" id="GO:0048544">
    <property type="term" value="P:recognition of pollen"/>
    <property type="evidence" value="ECO:0007669"/>
    <property type="project" value="InterPro"/>
</dbReference>
<keyword evidence="6 19" id="KW-0812">Transmembrane</keyword>
<evidence type="ECO:0000256" key="6">
    <source>
        <dbReference type="ARBA" id="ARBA00022692"/>
    </source>
</evidence>
<evidence type="ECO:0000256" key="10">
    <source>
        <dbReference type="ARBA" id="ARBA00022840"/>
    </source>
</evidence>
<proteinExistence type="predicted"/>
<comment type="subcellular location">
    <subcellularLocation>
        <location evidence="1">Membrane</location>
        <topology evidence="1">Single-pass type I membrane protein</topology>
    </subcellularLocation>
</comment>
<keyword evidence="4" id="KW-0245">EGF-like domain</keyword>
<keyword evidence="11 19" id="KW-1133">Transmembrane helix</keyword>
<dbReference type="InterPro" id="IPR008271">
    <property type="entry name" value="Ser/Thr_kinase_AS"/>
</dbReference>
<evidence type="ECO:0000256" key="18">
    <source>
        <dbReference type="PROSITE-ProRule" id="PRU10141"/>
    </source>
</evidence>
<evidence type="ECO:0000256" key="17">
    <source>
        <dbReference type="ARBA" id="ARBA00048679"/>
    </source>
</evidence>
<evidence type="ECO:0000256" key="13">
    <source>
        <dbReference type="ARBA" id="ARBA00023157"/>
    </source>
</evidence>
<evidence type="ECO:0000256" key="14">
    <source>
        <dbReference type="ARBA" id="ARBA00023170"/>
    </source>
</evidence>
<dbReference type="SUPFAM" id="SSF56112">
    <property type="entry name" value="Protein kinase-like (PK-like)"/>
    <property type="match status" value="1"/>
</dbReference>
<dbReference type="PANTHER" id="PTHR47974">
    <property type="entry name" value="OS07G0415500 PROTEIN"/>
    <property type="match status" value="1"/>
</dbReference>
<dbReference type="GO" id="GO:0004674">
    <property type="term" value="F:protein serine/threonine kinase activity"/>
    <property type="evidence" value="ECO:0007669"/>
    <property type="project" value="UniProtKB-KW"/>
</dbReference>
<dbReference type="Gene3D" id="2.90.10.10">
    <property type="entry name" value="Bulb-type lectin domain"/>
    <property type="match status" value="1"/>
</dbReference>
<dbReference type="PROSITE" id="PS50011">
    <property type="entry name" value="PROTEIN_KINASE_DOM"/>
    <property type="match status" value="1"/>
</dbReference>
<dbReference type="eggNOG" id="ENOG502QSMP">
    <property type="taxonomic scope" value="Eukaryota"/>
</dbReference>
<evidence type="ECO:0000256" key="2">
    <source>
        <dbReference type="ARBA" id="ARBA00012513"/>
    </source>
</evidence>
<dbReference type="FunFam" id="3.30.200.20:FF:000059">
    <property type="entry name" value="S-receptor-like serine/threonine-protein kinase"/>
    <property type="match status" value="1"/>
</dbReference>
<evidence type="ECO:0000256" key="4">
    <source>
        <dbReference type="ARBA" id="ARBA00022536"/>
    </source>
</evidence>
<feature type="binding site" evidence="18">
    <location>
        <position position="502"/>
    </location>
    <ligand>
        <name>ATP</name>
        <dbReference type="ChEBI" id="CHEBI:30616"/>
    </ligand>
</feature>
<dbReference type="AlphaFoldDB" id="W1NEJ9"/>
<dbReference type="GO" id="GO:0005524">
    <property type="term" value="F:ATP binding"/>
    <property type="evidence" value="ECO:0007669"/>
    <property type="project" value="UniProtKB-UniRule"/>
</dbReference>
<dbReference type="PROSITE" id="PS01186">
    <property type="entry name" value="EGF_2"/>
    <property type="match status" value="1"/>
</dbReference>
<dbReference type="SMART" id="SM00220">
    <property type="entry name" value="S_TKc"/>
    <property type="match status" value="1"/>
</dbReference>
<protein>
    <recommendedName>
        <fullName evidence="2">non-specific serine/threonine protein kinase</fullName>
        <ecNumber evidence="2">2.7.11.1</ecNumber>
    </recommendedName>
</protein>
<keyword evidence="12 19" id="KW-0472">Membrane</keyword>
<dbReference type="KEGG" id="atr:18421717"/>
<dbReference type="GO" id="GO:0016020">
    <property type="term" value="C:membrane"/>
    <property type="evidence" value="ECO:0007669"/>
    <property type="project" value="UniProtKB-SubCell"/>
</dbReference>
<comment type="catalytic activity">
    <reaction evidence="16">
        <text>L-threonyl-[protein] + ATP = O-phospho-L-threonyl-[protein] + ADP + H(+)</text>
        <dbReference type="Rhea" id="RHEA:46608"/>
        <dbReference type="Rhea" id="RHEA-COMP:11060"/>
        <dbReference type="Rhea" id="RHEA-COMP:11605"/>
        <dbReference type="ChEBI" id="CHEBI:15378"/>
        <dbReference type="ChEBI" id="CHEBI:30013"/>
        <dbReference type="ChEBI" id="CHEBI:30616"/>
        <dbReference type="ChEBI" id="CHEBI:61977"/>
        <dbReference type="ChEBI" id="CHEBI:456216"/>
        <dbReference type="EC" id="2.7.11.1"/>
    </reaction>
</comment>
<gene>
    <name evidence="22" type="ORF">AMTR_s00138p00043730</name>
</gene>
<feature type="signal peptide" evidence="20">
    <location>
        <begin position="1"/>
        <end position="19"/>
    </location>
</feature>
<dbReference type="InterPro" id="IPR000719">
    <property type="entry name" value="Prot_kinase_dom"/>
</dbReference>
<dbReference type="SUPFAM" id="SSF51110">
    <property type="entry name" value="alpha-D-mannose-specific plant lectins"/>
    <property type="match status" value="1"/>
</dbReference>
<keyword evidence="7 20" id="KW-0732">Signal</keyword>
<evidence type="ECO:0000256" key="5">
    <source>
        <dbReference type="ARBA" id="ARBA00022679"/>
    </source>
</evidence>
<dbReference type="InterPro" id="IPR000858">
    <property type="entry name" value="S_locus_glycoprot_dom"/>
</dbReference>